<dbReference type="OMA" id="RLAYCNI"/>
<evidence type="ECO:0000313" key="11">
    <source>
        <dbReference type="EMBL" id="KAF8391156.1"/>
    </source>
</evidence>
<keyword evidence="6" id="KW-1133">Transmembrane helix</keyword>
<dbReference type="PANTHER" id="PTHR48057:SF29">
    <property type="entry name" value="OS02G0609900 PROTEIN"/>
    <property type="match status" value="1"/>
</dbReference>
<sequence length="1009" mass="112540">MVSSLYLLPCVLFFLSLFQIISPSSQNSCPHDQSSALLQFKHSFSINQSASGYRPNYPKTQSWKPDTDCCYWDGVTCDKANGDVIGLDLSSSWLYGPIHSNTSLFLLPHLQTLSLADNHFYPSPIPYGFHLLTNLTHLNLSSSMFSDQIPLDISGLTKLVSLNLSHNAFSLKLEKYGLGTLVQRLTNLRELDLNRVNISSVVPDFLADLSNLTYLDLSSCYLYGIFPKSIFLLPNLQTLHVSDNPYLTLSFPDFHSGSSLRFLDLSSTNFSRELLDSISKFKLLKSLYLSSCQLYGTFPISIFLLPNLQSLGVSYNPNLTVYLPEFHSGSSLRYLDLSGVRISREYVDSISKLKLLSGLSLRSCNFSGSIPSSIGNLTQLTALDFSYNSFSGQIPSFIGNLTQLAALDFSHNNFSGHIPSSIGNLIQLTDLDFSGNYLSGEIPSSIGNLIQLTYLDFSYYNFSGQIPSSIGNLTQLNTLDFSHNNFNGQIPSSIGNLTHLQYLSLRNNNLTGPIPSSVSGLSNLFVLYLDGNSLSGAVELNLFFKLKNLTYLSLSYNSLSLTTTVQTNSTFPKFEDLELSSCNISEFPDFLKNQNELQSLDLSNNKIHGQIPKWMWKVGQNTLFYMNLSHNFLHGLEEPPAILPWGGLQYLDLHSNQLQGPLPIPPISTTFFSISNNKLTGEIPPLICKARSLEILDLSNNNLTGLIPQCLGDFSSSISVLKLRRNRFHGTIPQKFSNGSNLRTLDINDNQLKGQVPRSLVNCKRLEVLDLGNNQLNDTFPFWLESLSELQVLVLRFNKFHGLVGCPRTDCNFSKLRIVDLSHNEFMGDFPSTYFLHWSAMMMSDETTSQFKYMGEHTYYQDSVTVMNKGLEMVYEKILTIFTTIDFSYNRFQGEIPESIGNLRGPIPRGQQFETFPDTSYEGNSGLCGFPLPKKCGDTEAVQQPSSLLHPDHDSEATSEEFDWKIVLMGYGCGVIIGVIPNIIGHGVDIIVYHVSVMIELNCLSGLSK</sequence>
<gene>
    <name evidence="11" type="ORF">HHK36_023457</name>
</gene>
<feature type="domain" description="Leucine-rich repeat-containing N-terminal plant-type" evidence="9">
    <location>
        <begin position="31"/>
        <end position="78"/>
    </location>
</feature>
<dbReference type="SMART" id="SM00369">
    <property type="entry name" value="LRR_TYP"/>
    <property type="match status" value="12"/>
</dbReference>
<dbReference type="FunFam" id="3.80.10.10:FF:000095">
    <property type="entry name" value="LRR receptor-like serine/threonine-protein kinase GSO1"/>
    <property type="match status" value="2"/>
</dbReference>
<feature type="domain" description="Disease resistance R13L4/SHOC-2-like LRR" evidence="10">
    <location>
        <begin position="445"/>
        <end position="628"/>
    </location>
</feature>
<dbReference type="InterPro" id="IPR055414">
    <property type="entry name" value="LRR_R13L4/SHOC2-like"/>
</dbReference>
<reference evidence="11 12" key="1">
    <citation type="submission" date="2020-04" db="EMBL/GenBank/DDBJ databases">
        <title>Plant Genome Project.</title>
        <authorList>
            <person name="Zhang R.-G."/>
        </authorList>
    </citation>
    <scope>NUCLEOTIDE SEQUENCE [LARGE SCALE GENOMIC DNA]</scope>
    <source>
        <strain evidence="11">YNK0</strain>
        <tissue evidence="11">Leaf</tissue>
    </source>
</reference>
<evidence type="ECO:0000259" key="9">
    <source>
        <dbReference type="Pfam" id="PF08263"/>
    </source>
</evidence>
<name>A0A835D5V9_TETSI</name>
<evidence type="ECO:0000259" key="10">
    <source>
        <dbReference type="Pfam" id="PF23598"/>
    </source>
</evidence>
<organism evidence="11 12">
    <name type="scientific">Tetracentron sinense</name>
    <name type="common">Spur-leaf</name>
    <dbReference type="NCBI Taxonomy" id="13715"/>
    <lineage>
        <taxon>Eukaryota</taxon>
        <taxon>Viridiplantae</taxon>
        <taxon>Streptophyta</taxon>
        <taxon>Embryophyta</taxon>
        <taxon>Tracheophyta</taxon>
        <taxon>Spermatophyta</taxon>
        <taxon>Magnoliopsida</taxon>
        <taxon>Trochodendrales</taxon>
        <taxon>Trochodendraceae</taxon>
        <taxon>Tetracentron</taxon>
    </lineage>
</organism>
<dbReference type="InterPro" id="IPR003591">
    <property type="entry name" value="Leu-rich_rpt_typical-subtyp"/>
</dbReference>
<evidence type="ECO:0000256" key="1">
    <source>
        <dbReference type="ARBA" id="ARBA00004167"/>
    </source>
</evidence>
<keyword evidence="7" id="KW-0472">Membrane</keyword>
<dbReference type="PANTHER" id="PTHR48057">
    <property type="entry name" value="LEUCINE-RICH REPEAT SERINE/THREONINE-PROTEIN KINASE 1"/>
    <property type="match status" value="1"/>
</dbReference>
<keyword evidence="5" id="KW-0677">Repeat</keyword>
<dbReference type="InterPro" id="IPR052595">
    <property type="entry name" value="LRRC69/RLP"/>
</dbReference>
<evidence type="ECO:0000256" key="7">
    <source>
        <dbReference type="ARBA" id="ARBA00023136"/>
    </source>
</evidence>
<evidence type="ECO:0000256" key="8">
    <source>
        <dbReference type="SAM" id="SignalP"/>
    </source>
</evidence>
<dbReference type="SUPFAM" id="SSF52047">
    <property type="entry name" value="RNI-like"/>
    <property type="match status" value="1"/>
</dbReference>
<dbReference type="PRINTS" id="PR00019">
    <property type="entry name" value="LEURICHRPT"/>
</dbReference>
<dbReference type="GO" id="GO:0016020">
    <property type="term" value="C:membrane"/>
    <property type="evidence" value="ECO:0007669"/>
    <property type="project" value="UniProtKB-SubCell"/>
</dbReference>
<dbReference type="EMBL" id="JABCRI010000017">
    <property type="protein sequence ID" value="KAF8391156.1"/>
    <property type="molecule type" value="Genomic_DNA"/>
</dbReference>
<dbReference type="Pfam" id="PF23598">
    <property type="entry name" value="LRR_14"/>
    <property type="match status" value="2"/>
</dbReference>
<dbReference type="Pfam" id="PF13855">
    <property type="entry name" value="LRR_8"/>
    <property type="match status" value="2"/>
</dbReference>
<dbReference type="InterPro" id="IPR013210">
    <property type="entry name" value="LRR_N_plant-typ"/>
</dbReference>
<accession>A0A835D5V9</accession>
<evidence type="ECO:0000256" key="5">
    <source>
        <dbReference type="ARBA" id="ARBA00022737"/>
    </source>
</evidence>
<evidence type="ECO:0000256" key="2">
    <source>
        <dbReference type="ARBA" id="ARBA00022614"/>
    </source>
</evidence>
<proteinExistence type="predicted"/>
<dbReference type="AlphaFoldDB" id="A0A835D5V9"/>
<dbReference type="Gene3D" id="3.80.10.10">
    <property type="entry name" value="Ribonuclease Inhibitor"/>
    <property type="match status" value="8"/>
</dbReference>
<keyword evidence="12" id="KW-1185">Reference proteome</keyword>
<dbReference type="SUPFAM" id="SSF52058">
    <property type="entry name" value="L domain-like"/>
    <property type="match status" value="2"/>
</dbReference>
<evidence type="ECO:0000256" key="4">
    <source>
        <dbReference type="ARBA" id="ARBA00022729"/>
    </source>
</evidence>
<feature type="domain" description="Disease resistance R13L4/SHOC-2-like LRR" evidence="10">
    <location>
        <begin position="330"/>
        <end position="433"/>
    </location>
</feature>
<dbReference type="InterPro" id="IPR001611">
    <property type="entry name" value="Leu-rich_rpt"/>
</dbReference>
<dbReference type="InterPro" id="IPR032675">
    <property type="entry name" value="LRR_dom_sf"/>
</dbReference>
<evidence type="ECO:0008006" key="13">
    <source>
        <dbReference type="Google" id="ProtNLM"/>
    </source>
</evidence>
<evidence type="ECO:0000256" key="3">
    <source>
        <dbReference type="ARBA" id="ARBA00022692"/>
    </source>
</evidence>
<evidence type="ECO:0000256" key="6">
    <source>
        <dbReference type="ARBA" id="ARBA00022989"/>
    </source>
</evidence>
<dbReference type="Pfam" id="PF00560">
    <property type="entry name" value="LRR_1"/>
    <property type="match status" value="5"/>
</dbReference>
<dbReference type="Pfam" id="PF08263">
    <property type="entry name" value="LRRNT_2"/>
    <property type="match status" value="1"/>
</dbReference>
<dbReference type="SMART" id="SM00365">
    <property type="entry name" value="LRR_SD22"/>
    <property type="match status" value="5"/>
</dbReference>
<comment type="subcellular location">
    <subcellularLocation>
        <location evidence="1">Membrane</location>
        <topology evidence="1">Single-pass membrane protein</topology>
    </subcellularLocation>
</comment>
<feature type="signal peptide" evidence="8">
    <location>
        <begin position="1"/>
        <end position="23"/>
    </location>
</feature>
<keyword evidence="4 8" id="KW-0732">Signal</keyword>
<dbReference type="Proteomes" id="UP000655225">
    <property type="component" value="Unassembled WGS sequence"/>
</dbReference>
<keyword evidence="2" id="KW-0433">Leucine-rich repeat</keyword>
<feature type="chain" id="PRO_5032327415" description="Leucine-rich repeat-containing N-terminal plant-type domain-containing protein" evidence="8">
    <location>
        <begin position="24"/>
        <end position="1009"/>
    </location>
</feature>
<keyword evidence="3" id="KW-0812">Transmembrane</keyword>
<evidence type="ECO:0000313" key="12">
    <source>
        <dbReference type="Proteomes" id="UP000655225"/>
    </source>
</evidence>
<dbReference type="OrthoDB" id="1394818at2759"/>
<protein>
    <recommendedName>
        <fullName evidence="13">Leucine-rich repeat-containing N-terminal plant-type domain-containing protein</fullName>
    </recommendedName>
</protein>
<comment type="caution">
    <text evidence="11">The sequence shown here is derived from an EMBL/GenBank/DDBJ whole genome shotgun (WGS) entry which is preliminary data.</text>
</comment>